<gene>
    <name evidence="2" type="ORF">HD556DRAFT_1460907</name>
</gene>
<protein>
    <submittedName>
        <fullName evidence="2">Uncharacterized protein</fullName>
    </submittedName>
</protein>
<proteinExistence type="predicted"/>
<evidence type="ECO:0000256" key="1">
    <source>
        <dbReference type="SAM" id="MobiDB-lite"/>
    </source>
</evidence>
<organism evidence="2 3">
    <name type="scientific">Suillus plorans</name>
    <dbReference type="NCBI Taxonomy" id="116603"/>
    <lineage>
        <taxon>Eukaryota</taxon>
        <taxon>Fungi</taxon>
        <taxon>Dikarya</taxon>
        <taxon>Basidiomycota</taxon>
        <taxon>Agaricomycotina</taxon>
        <taxon>Agaricomycetes</taxon>
        <taxon>Agaricomycetidae</taxon>
        <taxon>Boletales</taxon>
        <taxon>Suillineae</taxon>
        <taxon>Suillaceae</taxon>
        <taxon>Suillus</taxon>
    </lineage>
</organism>
<dbReference type="Proteomes" id="UP000719766">
    <property type="component" value="Unassembled WGS sequence"/>
</dbReference>
<name>A0A9P7A9P2_9AGAM</name>
<evidence type="ECO:0000313" key="2">
    <source>
        <dbReference type="EMBL" id="KAG1785074.1"/>
    </source>
</evidence>
<reference evidence="2" key="1">
    <citation type="journal article" date="2020" name="New Phytol.">
        <title>Comparative genomics reveals dynamic genome evolution in host specialist ectomycorrhizal fungi.</title>
        <authorList>
            <person name="Lofgren L.A."/>
            <person name="Nguyen N.H."/>
            <person name="Vilgalys R."/>
            <person name="Ruytinx J."/>
            <person name="Liao H.L."/>
            <person name="Branco S."/>
            <person name="Kuo A."/>
            <person name="LaButti K."/>
            <person name="Lipzen A."/>
            <person name="Andreopoulos W."/>
            <person name="Pangilinan J."/>
            <person name="Riley R."/>
            <person name="Hundley H."/>
            <person name="Na H."/>
            <person name="Barry K."/>
            <person name="Grigoriev I.V."/>
            <person name="Stajich J.E."/>
            <person name="Kennedy P.G."/>
        </authorList>
    </citation>
    <scope>NUCLEOTIDE SEQUENCE</scope>
    <source>
        <strain evidence="2">S12</strain>
    </source>
</reference>
<dbReference type="AlphaFoldDB" id="A0A9P7A9P2"/>
<accession>A0A9P7A9P2</accession>
<evidence type="ECO:0000313" key="3">
    <source>
        <dbReference type="Proteomes" id="UP000719766"/>
    </source>
</evidence>
<dbReference type="EMBL" id="JABBWE010000120">
    <property type="protein sequence ID" value="KAG1785074.1"/>
    <property type="molecule type" value="Genomic_DNA"/>
</dbReference>
<feature type="compositionally biased region" description="Low complexity" evidence="1">
    <location>
        <begin position="176"/>
        <end position="188"/>
    </location>
</feature>
<comment type="caution">
    <text evidence="2">The sequence shown here is derived from an EMBL/GenBank/DDBJ whole genome shotgun (WGS) entry which is preliminary data.</text>
</comment>
<sequence>MYTLAVTGGTLNALGAISLLRFPKILSLKIMSPDPVRIPHVHCVSFVWEATDALVARAPIGVKIRFLITTLNVWPTAQMINFRYMGASLLQTPTISELWTRAQAAIAGNLANPPRLRASRASSLFVCFCRCMTLVSGDLETICSNTSGRVGKQLTIYTGYRMLYGDDQSGIDLDNQQSQQPPKSSQESLFLQARQRRKIAELEGKLETLESGR</sequence>
<dbReference type="GeneID" id="64601999"/>
<feature type="region of interest" description="Disordered" evidence="1">
    <location>
        <begin position="171"/>
        <end position="190"/>
    </location>
</feature>
<dbReference type="RefSeq" id="XP_041152559.1">
    <property type="nucleotide sequence ID" value="XM_041308235.1"/>
</dbReference>
<keyword evidence="3" id="KW-1185">Reference proteome</keyword>